<gene>
    <name evidence="1" type="ORF">PCOR1329_LOCUS158</name>
</gene>
<reference evidence="1" key="1">
    <citation type="submission" date="2023-10" db="EMBL/GenBank/DDBJ databases">
        <authorList>
            <person name="Chen Y."/>
            <person name="Shah S."/>
            <person name="Dougan E. K."/>
            <person name="Thang M."/>
            <person name="Chan C."/>
        </authorList>
    </citation>
    <scope>NUCLEOTIDE SEQUENCE [LARGE SCALE GENOMIC DNA]</scope>
</reference>
<accession>A0ABN9P8F6</accession>
<organism evidence="1 2">
    <name type="scientific">Prorocentrum cordatum</name>
    <dbReference type="NCBI Taxonomy" id="2364126"/>
    <lineage>
        <taxon>Eukaryota</taxon>
        <taxon>Sar</taxon>
        <taxon>Alveolata</taxon>
        <taxon>Dinophyceae</taxon>
        <taxon>Prorocentrales</taxon>
        <taxon>Prorocentraceae</taxon>
        <taxon>Prorocentrum</taxon>
    </lineage>
</organism>
<protein>
    <submittedName>
        <fullName evidence="1">Uncharacterized protein</fullName>
    </submittedName>
</protein>
<name>A0ABN9P8F6_9DINO</name>
<evidence type="ECO:0000313" key="2">
    <source>
        <dbReference type="Proteomes" id="UP001189429"/>
    </source>
</evidence>
<dbReference type="EMBL" id="CAUYUJ010000008">
    <property type="protein sequence ID" value="CAK0788218.1"/>
    <property type="molecule type" value="Genomic_DNA"/>
</dbReference>
<keyword evidence="2" id="KW-1185">Reference proteome</keyword>
<proteinExistence type="predicted"/>
<comment type="caution">
    <text evidence="1">The sequence shown here is derived from an EMBL/GenBank/DDBJ whole genome shotgun (WGS) entry which is preliminary data.</text>
</comment>
<feature type="non-terminal residue" evidence="1">
    <location>
        <position position="1"/>
    </location>
</feature>
<evidence type="ECO:0000313" key="1">
    <source>
        <dbReference type="EMBL" id="CAK0788218.1"/>
    </source>
</evidence>
<dbReference type="Proteomes" id="UP001189429">
    <property type="component" value="Unassembled WGS sequence"/>
</dbReference>
<sequence>TLRPKACVAHPPVPGRRAPMCVQETAVPLRRQVLKVFKALCHAARDLPDVPLGRREVWRIKAWLRRDRADWTPRTVAHLRWHQREMEATIKLAKYRAMKRRYYDLHCESPSG</sequence>